<evidence type="ECO:0000313" key="4">
    <source>
        <dbReference type="Proteomes" id="UP001056291"/>
    </source>
</evidence>
<accession>A0ABY4W3K8</accession>
<reference evidence="3" key="1">
    <citation type="submission" date="2022-06" db="EMBL/GenBank/DDBJ databases">
        <title>Sneathiella actinostolidae sp. nov., isolated from a sea anemonein the Western Pacific Ocean.</title>
        <authorList>
            <person name="Wei M.J."/>
        </authorList>
    </citation>
    <scope>NUCLEOTIDE SEQUENCE</scope>
    <source>
        <strain evidence="3">PHK-P5</strain>
    </source>
</reference>
<feature type="transmembrane region" description="Helical" evidence="1">
    <location>
        <begin position="231"/>
        <end position="252"/>
    </location>
</feature>
<feature type="signal peptide" evidence="2">
    <location>
        <begin position="1"/>
        <end position="24"/>
    </location>
</feature>
<feature type="chain" id="PRO_5046840050" evidence="2">
    <location>
        <begin position="25"/>
        <end position="255"/>
    </location>
</feature>
<name>A0ABY4W3K8_9PROT</name>
<gene>
    <name evidence="3" type="ORF">NBZ79_02195</name>
</gene>
<keyword evidence="4" id="KW-1185">Reference proteome</keyword>
<keyword evidence="1" id="KW-1133">Transmembrane helix</keyword>
<dbReference type="RefSeq" id="WP_251935008.1">
    <property type="nucleotide sequence ID" value="NZ_CP098747.1"/>
</dbReference>
<keyword evidence="1" id="KW-0812">Transmembrane</keyword>
<protein>
    <submittedName>
        <fullName evidence="3">TIGR02186 family protein</fullName>
    </submittedName>
</protein>
<evidence type="ECO:0000313" key="3">
    <source>
        <dbReference type="EMBL" id="USG61782.1"/>
    </source>
</evidence>
<sequence>MKNFILFLFVLATLSMTTPHQSPASTPLVTDISSHLISVTSDFTGTELLLFGATETGADLNYSEHGDVIIVVRGPEEKVVVRRKDRVAGIWVNAVSIEFTGVPSFYAIVSTKPVADITSANVLNRLKIGPTRLSFKSSEAAKESHPFQQAIIRKKTEENLYSDQETDIHFLGNTLFRTNIEFPANVPVGNYVAEFYLFRGGDLISAQTSPLFIKKSGLGRTIFDFAQDYPALYGIAAILVALFAGWLASAIFRKD</sequence>
<keyword evidence="2" id="KW-0732">Signal</keyword>
<dbReference type="Pfam" id="PF09608">
    <property type="entry name" value="Alph_Pro_TM"/>
    <property type="match status" value="1"/>
</dbReference>
<dbReference type="InterPro" id="IPR019088">
    <property type="entry name" value="CHP02186-rel_TM"/>
</dbReference>
<dbReference type="Proteomes" id="UP001056291">
    <property type="component" value="Chromosome"/>
</dbReference>
<evidence type="ECO:0000256" key="2">
    <source>
        <dbReference type="SAM" id="SignalP"/>
    </source>
</evidence>
<keyword evidence="1" id="KW-0472">Membrane</keyword>
<organism evidence="3 4">
    <name type="scientific">Sneathiella marina</name>
    <dbReference type="NCBI Taxonomy" id="2950108"/>
    <lineage>
        <taxon>Bacteria</taxon>
        <taxon>Pseudomonadati</taxon>
        <taxon>Pseudomonadota</taxon>
        <taxon>Alphaproteobacteria</taxon>
        <taxon>Sneathiellales</taxon>
        <taxon>Sneathiellaceae</taxon>
        <taxon>Sneathiella</taxon>
    </lineage>
</organism>
<evidence type="ECO:0000256" key="1">
    <source>
        <dbReference type="SAM" id="Phobius"/>
    </source>
</evidence>
<dbReference type="EMBL" id="CP098747">
    <property type="protein sequence ID" value="USG61782.1"/>
    <property type="molecule type" value="Genomic_DNA"/>
</dbReference>
<proteinExistence type="predicted"/>